<keyword evidence="7" id="KW-1185">Reference proteome</keyword>
<keyword evidence="2" id="KW-0436">Ligase</keyword>
<dbReference type="Pfam" id="PF23571">
    <property type="entry name" value="GH3_M"/>
    <property type="match status" value="1"/>
</dbReference>
<dbReference type="OrthoDB" id="10004661at2759"/>
<proteinExistence type="inferred from homology"/>
<dbReference type="Proteomes" id="UP000479710">
    <property type="component" value="Unassembled WGS sequence"/>
</dbReference>
<evidence type="ECO:0000313" key="6">
    <source>
        <dbReference type="EMBL" id="KAF0896318.1"/>
    </source>
</evidence>
<dbReference type="InterPro" id="IPR055378">
    <property type="entry name" value="GH3_C"/>
</dbReference>
<evidence type="ECO:0008006" key="8">
    <source>
        <dbReference type="Google" id="ProtNLM"/>
    </source>
</evidence>
<feature type="region of interest" description="Disordered" evidence="3">
    <location>
        <begin position="1"/>
        <end position="31"/>
    </location>
</feature>
<comment type="caution">
    <text evidence="6">The sequence shown here is derived from an EMBL/GenBank/DDBJ whole genome shotgun (WGS) entry which is preliminary data.</text>
</comment>
<dbReference type="Pfam" id="PF03321">
    <property type="entry name" value="GH3"/>
    <property type="match status" value="1"/>
</dbReference>
<feature type="domain" description="GH3 C-terminal" evidence="5">
    <location>
        <begin position="462"/>
        <end position="587"/>
    </location>
</feature>
<evidence type="ECO:0000256" key="2">
    <source>
        <dbReference type="ARBA" id="ARBA00022598"/>
    </source>
</evidence>
<dbReference type="Pfam" id="PF23572">
    <property type="entry name" value="GH3_C"/>
    <property type="match status" value="1"/>
</dbReference>
<evidence type="ECO:0000313" key="7">
    <source>
        <dbReference type="Proteomes" id="UP000479710"/>
    </source>
</evidence>
<comment type="similarity">
    <text evidence="1">Belongs to the IAA-amido conjugating enzyme family.</text>
</comment>
<protein>
    <recommendedName>
        <fullName evidence="8">Indole-3-acetic acid-amido synthetase GH3.17</fullName>
    </recommendedName>
</protein>
<dbReference type="AlphaFoldDB" id="A0A6G1C792"/>
<name>A0A6G1C792_9ORYZ</name>
<dbReference type="GO" id="GO:0016881">
    <property type="term" value="F:acid-amino acid ligase activity"/>
    <property type="evidence" value="ECO:0007669"/>
    <property type="project" value="TreeGrafter"/>
</dbReference>
<dbReference type="InterPro" id="IPR055377">
    <property type="entry name" value="GH3_M"/>
</dbReference>
<feature type="domain" description="GH3 middle" evidence="4">
    <location>
        <begin position="375"/>
        <end position="446"/>
    </location>
</feature>
<gene>
    <name evidence="6" type="ORF">E2562_021855</name>
</gene>
<reference evidence="6 7" key="1">
    <citation type="submission" date="2019-11" db="EMBL/GenBank/DDBJ databases">
        <title>Whole genome sequence of Oryza granulata.</title>
        <authorList>
            <person name="Li W."/>
        </authorList>
    </citation>
    <scope>NUCLEOTIDE SEQUENCE [LARGE SCALE GENOMIC DNA]</scope>
    <source>
        <strain evidence="7">cv. Menghai</strain>
        <tissue evidence="6">Leaf</tissue>
    </source>
</reference>
<evidence type="ECO:0000256" key="1">
    <source>
        <dbReference type="ARBA" id="ARBA00008068"/>
    </source>
</evidence>
<organism evidence="6 7">
    <name type="scientific">Oryza meyeriana var. granulata</name>
    <dbReference type="NCBI Taxonomy" id="110450"/>
    <lineage>
        <taxon>Eukaryota</taxon>
        <taxon>Viridiplantae</taxon>
        <taxon>Streptophyta</taxon>
        <taxon>Embryophyta</taxon>
        <taxon>Tracheophyta</taxon>
        <taxon>Spermatophyta</taxon>
        <taxon>Magnoliopsida</taxon>
        <taxon>Liliopsida</taxon>
        <taxon>Poales</taxon>
        <taxon>Poaceae</taxon>
        <taxon>BOP clade</taxon>
        <taxon>Oryzoideae</taxon>
        <taxon>Oryzeae</taxon>
        <taxon>Oryzinae</taxon>
        <taxon>Oryza</taxon>
        <taxon>Oryza meyeriana</taxon>
    </lineage>
</organism>
<dbReference type="EMBL" id="SPHZ02000010">
    <property type="protein sequence ID" value="KAF0896318.1"/>
    <property type="molecule type" value="Genomic_DNA"/>
</dbReference>
<dbReference type="PANTHER" id="PTHR31901">
    <property type="entry name" value="GH3 DOMAIN-CONTAINING PROTEIN"/>
    <property type="match status" value="1"/>
</dbReference>
<sequence>MRSDQKMKASATPDDDTNDGVGRLTKPAGPPSLELIEDLTTHAGAIQRRLLREIVATNAGTDYLRRLLGDNDGAHGDDDALAAAFKERVPVVEYEDIKQYVDRITGGEPSSLLVSSAPITEFLISSGTSSGQPKLMPSTEDDLRRRAFLFSLLSPVLNKYVEGMGEGKGMYLLFVKPEATTASGLTARTALTSFFNARLVREALSARGTSSEAAMRCTDVEESMYAQLLCGLAHRGEVVRVGSVFATALLRAVRFLETHWRALCDDIRAGRADPSVVTDASCRDAVDAVVARPDPGLADAIAAECAAGSWRGIVRRLWPRAKYIDAIVTGSMAQCVPMLEFYAGGLPLVSTIYASSESYFGINLRPLDRPEDVAYTLIPNMCYFEFIKVDNDGEVDTVVDLVDVEVGGYYELVVTTFTGLYRYRVGDILQVAGFHNAAPQFRFVHRRNVVLSVDTDKTSEDDLLRAVTATKPLLAPLGCVLAEYTAYADTSSIPGHYVLFWELTPPPPPRHDSGGEDDVARVMAACCAAVEAGLDAVYRRCRSRDRSVGPLEIRAVAPGAFDALMDLCVSHGSSVNQYKTPRCIKHPDAIAVLEQRVVGRFFSDAVPHWEPLKVAAATGDT</sequence>
<accession>A0A6G1C792</accession>
<evidence type="ECO:0000259" key="5">
    <source>
        <dbReference type="Pfam" id="PF23572"/>
    </source>
</evidence>
<evidence type="ECO:0000259" key="4">
    <source>
        <dbReference type="Pfam" id="PF23571"/>
    </source>
</evidence>
<dbReference type="GO" id="GO:0005737">
    <property type="term" value="C:cytoplasm"/>
    <property type="evidence" value="ECO:0007669"/>
    <property type="project" value="TreeGrafter"/>
</dbReference>
<evidence type="ECO:0000256" key="3">
    <source>
        <dbReference type="SAM" id="MobiDB-lite"/>
    </source>
</evidence>
<dbReference type="PANTHER" id="PTHR31901:SF33">
    <property type="entry name" value="INDOLE-3-ACETIC ACID-AMIDO SYNTHETASE GH3.17"/>
    <property type="match status" value="1"/>
</dbReference>
<dbReference type="InterPro" id="IPR004993">
    <property type="entry name" value="GH3"/>
</dbReference>